<organism evidence="3 4">
    <name type="scientific">Paenibacillus artemisiicola</name>
    <dbReference type="NCBI Taxonomy" id="1172618"/>
    <lineage>
        <taxon>Bacteria</taxon>
        <taxon>Bacillati</taxon>
        <taxon>Bacillota</taxon>
        <taxon>Bacilli</taxon>
        <taxon>Bacillales</taxon>
        <taxon>Paenibacillaceae</taxon>
        <taxon>Paenibacillus</taxon>
    </lineage>
</organism>
<keyword evidence="4" id="KW-1185">Reference proteome</keyword>
<dbReference type="EC" id="2.4.-.-" evidence="3"/>
<dbReference type="Pfam" id="PF00535">
    <property type="entry name" value="Glycos_transf_2"/>
    <property type="match status" value="1"/>
</dbReference>
<sequence length="396" mass="45390">MAKVGIVMPAYYQNEAYIRIAIASVLNQTYRDFLLAIVVDGAPDLVPLFQELTQGDPRVSIAAYPQNQGVAYALNYGFEIVMDAGCEYLTWVSTDNYYYPYCLDVLVREMDRSHPNIGIVYSAFRHIREDGMAAHPPEVIEEVRRFQDRSKQALLEGCIIGPCFLQRTSYCRLVDGYRFTYIQDYDYWIRLTDYCDIKYIPIQLMDYRIDSPFSLSTHIVEQPAKHRVCWNEVHRSHYETRQRRGIKPDISVLFLLRPNEVEQATHAMQKVIDQYETNFELLVVSLATRHETEAVLAPYEDPRVRVLYYSYHADFNALRKALPKARGEWCVVFDSTRMTGNLGFLRAIRKAGALDKSKAASIALDGERIVATREVGGLYGAVTVKPALAQYLQSLG</sequence>
<dbReference type="PANTHER" id="PTHR22916">
    <property type="entry name" value="GLYCOSYLTRANSFERASE"/>
    <property type="match status" value="1"/>
</dbReference>
<comment type="similarity">
    <text evidence="1">Belongs to the glycosyltransferase 2 family.</text>
</comment>
<reference evidence="3 4" key="1">
    <citation type="submission" date="2021-03" db="EMBL/GenBank/DDBJ databases">
        <title>Paenibacillus artemisicola MWE-103 whole genome sequence.</title>
        <authorList>
            <person name="Ham Y.J."/>
        </authorList>
    </citation>
    <scope>NUCLEOTIDE SEQUENCE [LARGE SCALE GENOMIC DNA]</scope>
    <source>
        <strain evidence="3 4">MWE-103</strain>
    </source>
</reference>
<dbReference type="PANTHER" id="PTHR22916:SF3">
    <property type="entry name" value="UDP-GLCNAC:BETAGAL BETA-1,3-N-ACETYLGLUCOSAMINYLTRANSFERASE-LIKE PROTEIN 1"/>
    <property type="match status" value="1"/>
</dbReference>
<keyword evidence="3" id="KW-0808">Transferase</keyword>
<dbReference type="CDD" id="cd00761">
    <property type="entry name" value="Glyco_tranf_GTA_type"/>
    <property type="match status" value="2"/>
</dbReference>
<dbReference type="InterPro" id="IPR029044">
    <property type="entry name" value="Nucleotide-diphossugar_trans"/>
</dbReference>
<evidence type="ECO:0000313" key="3">
    <source>
        <dbReference type="EMBL" id="MBO7748562.1"/>
    </source>
</evidence>
<accession>A0ABS3WJS7</accession>
<evidence type="ECO:0000256" key="1">
    <source>
        <dbReference type="ARBA" id="ARBA00006739"/>
    </source>
</evidence>
<dbReference type="Proteomes" id="UP000670947">
    <property type="component" value="Unassembled WGS sequence"/>
</dbReference>
<dbReference type="InterPro" id="IPR001173">
    <property type="entry name" value="Glyco_trans_2-like"/>
</dbReference>
<feature type="domain" description="Glycosyltransferase 2-like" evidence="2">
    <location>
        <begin position="6"/>
        <end position="171"/>
    </location>
</feature>
<evidence type="ECO:0000259" key="2">
    <source>
        <dbReference type="Pfam" id="PF00535"/>
    </source>
</evidence>
<dbReference type="SUPFAM" id="SSF53448">
    <property type="entry name" value="Nucleotide-diphospho-sugar transferases"/>
    <property type="match status" value="2"/>
</dbReference>
<dbReference type="Gene3D" id="3.90.550.10">
    <property type="entry name" value="Spore Coat Polysaccharide Biosynthesis Protein SpsA, Chain A"/>
    <property type="match status" value="1"/>
</dbReference>
<evidence type="ECO:0000313" key="4">
    <source>
        <dbReference type="Proteomes" id="UP000670947"/>
    </source>
</evidence>
<dbReference type="RefSeq" id="WP_208851113.1">
    <property type="nucleotide sequence ID" value="NZ_JAGGDJ010000063.1"/>
</dbReference>
<dbReference type="EMBL" id="JAGGDJ010000063">
    <property type="protein sequence ID" value="MBO7748562.1"/>
    <property type="molecule type" value="Genomic_DNA"/>
</dbReference>
<gene>
    <name evidence="3" type="ORF">I8J29_30740</name>
</gene>
<proteinExistence type="inferred from homology"/>
<protein>
    <submittedName>
        <fullName evidence="3">Glycosyltransferase</fullName>
        <ecNumber evidence="3">2.4.-.-</ecNumber>
    </submittedName>
</protein>
<keyword evidence="3" id="KW-0328">Glycosyltransferase</keyword>
<name>A0ABS3WJS7_9BACL</name>
<comment type="caution">
    <text evidence="3">The sequence shown here is derived from an EMBL/GenBank/DDBJ whole genome shotgun (WGS) entry which is preliminary data.</text>
</comment>
<dbReference type="GO" id="GO:0016757">
    <property type="term" value="F:glycosyltransferase activity"/>
    <property type="evidence" value="ECO:0007669"/>
    <property type="project" value="UniProtKB-KW"/>
</dbReference>